<name>A0A2Z6E2E9_9GAMM</name>
<evidence type="ECO:0000313" key="3">
    <source>
        <dbReference type="Proteomes" id="UP000270530"/>
    </source>
</evidence>
<proteinExistence type="predicted"/>
<sequence length="45" mass="4840">MKLRARRPSGPVPEAMAARREPLPAAMTSPTIGPKPPIAPPDRRP</sequence>
<evidence type="ECO:0000256" key="1">
    <source>
        <dbReference type="SAM" id="MobiDB-lite"/>
    </source>
</evidence>
<reference evidence="3" key="1">
    <citation type="submission" date="2018-04" db="EMBL/GenBank/DDBJ databases">
        <authorList>
            <person name="Watanabe M."/>
            <person name="Kojima H."/>
        </authorList>
    </citation>
    <scope>NUCLEOTIDE SEQUENCE [LARGE SCALE GENOMIC DNA]</scope>
    <source>
        <strain evidence="3">Dysh456</strain>
    </source>
</reference>
<reference evidence="3" key="2">
    <citation type="submission" date="2018-06" db="EMBL/GenBank/DDBJ databases">
        <title>Genome sequence of Rhodanobacteraceae bacterium strain Dysh456.</title>
        <authorList>
            <person name="Fukui M."/>
        </authorList>
    </citation>
    <scope>NUCLEOTIDE SEQUENCE [LARGE SCALE GENOMIC DNA]</scope>
    <source>
        <strain evidence="3">Dysh456</strain>
    </source>
</reference>
<evidence type="ECO:0000313" key="2">
    <source>
        <dbReference type="EMBL" id="BBD78944.1"/>
    </source>
</evidence>
<feature type="compositionally biased region" description="Pro residues" evidence="1">
    <location>
        <begin position="33"/>
        <end position="45"/>
    </location>
</feature>
<dbReference type="EMBL" id="AP018560">
    <property type="protein sequence ID" value="BBD78944.1"/>
    <property type="molecule type" value="Genomic_DNA"/>
</dbReference>
<keyword evidence="3" id="KW-1185">Reference proteome</keyword>
<dbReference type="Proteomes" id="UP000270530">
    <property type="component" value="Chromosome"/>
</dbReference>
<dbReference type="AlphaFoldDB" id="A0A2Z6E2E9"/>
<organism evidence="2 3">
    <name type="scientific">Aerosticca soli</name>
    <dbReference type="NCBI Taxonomy" id="2010829"/>
    <lineage>
        <taxon>Bacteria</taxon>
        <taxon>Pseudomonadati</taxon>
        <taxon>Pseudomonadota</taxon>
        <taxon>Gammaproteobacteria</taxon>
        <taxon>Lysobacterales</taxon>
        <taxon>Rhodanobacteraceae</taxon>
        <taxon>Aerosticca</taxon>
    </lineage>
</organism>
<feature type="region of interest" description="Disordered" evidence="1">
    <location>
        <begin position="1"/>
        <end position="45"/>
    </location>
</feature>
<protein>
    <submittedName>
        <fullName evidence="2">Uncharacterized protein</fullName>
    </submittedName>
</protein>
<dbReference type="KEGG" id="rbd:ALSL_0272"/>
<gene>
    <name evidence="2" type="ORF">ALSL_0272</name>
</gene>
<accession>A0A2Z6E2E9</accession>